<evidence type="ECO:0000259" key="2">
    <source>
        <dbReference type="Pfam" id="PF01464"/>
    </source>
</evidence>
<dbReference type="AlphaFoldDB" id="Q1LSZ9"/>
<dbReference type="InterPro" id="IPR024570">
    <property type="entry name" value="Murein_transglycosylaseC_N"/>
</dbReference>
<organism evidence="4 5">
    <name type="scientific">Baumannia cicadellinicola subsp. Homalodisca coagulata</name>
    <dbReference type="NCBI Taxonomy" id="374463"/>
    <lineage>
        <taxon>Bacteria</taxon>
        <taxon>Pseudomonadati</taxon>
        <taxon>Pseudomonadota</taxon>
        <taxon>Gammaproteobacteria</taxon>
        <taxon>Candidatus Palibaumannia</taxon>
    </lineage>
</organism>
<dbReference type="InterPro" id="IPR008258">
    <property type="entry name" value="Transglycosylase_SLT_dom_1"/>
</dbReference>
<evidence type="ECO:0000313" key="4">
    <source>
        <dbReference type="EMBL" id="ABF13866.1"/>
    </source>
</evidence>
<dbReference type="HOGENOM" id="CLU_044583_0_0_6"/>
<dbReference type="EMBL" id="CP000238">
    <property type="protein sequence ID" value="ABF13866.1"/>
    <property type="molecule type" value="Genomic_DNA"/>
</dbReference>
<protein>
    <submittedName>
        <fullName evidence="4">Membrane-bound lytic murein transglycosylase C</fullName>
        <ecNumber evidence="4">3.2.1.-</ecNumber>
    </submittedName>
</protein>
<dbReference type="KEGG" id="bci:BCI_0477"/>
<dbReference type="PROSITE" id="PS00922">
    <property type="entry name" value="TRANSGLYCOSYLASE"/>
    <property type="match status" value="1"/>
</dbReference>
<sequence length="340" mass="38997">MLPFLISCYHNNNPLTNQVSPKTVTCSCSLVEKIWGINELLKTGPKNYIKYTDEYQTRSHINFDTGTITIETIANEKDVTINLRKAIINTLLMYINENKQEISTNNLILQKEPFLYGQVIDHYNKPIRWSWRATNFANYLLKTNLRMRHSTLHDIWFITINMVPQHINKRANHYVTIVSNEARKYKIDQSLILAIIQTESSFNPYAISHANAVGLMQIMQNSAGRDVFKMKGKCGQPSRKYLLNPKNNINIGTAYLAMLQNNYLSGIIDLTSRRYVMIVAYNSGVSSALKVFSSNPNKALNMINNLKPDEVYHILSTQHPSAESRNYLNKVNALQQIYGK</sequence>
<dbReference type="GO" id="GO:0016798">
    <property type="term" value="F:hydrolase activity, acting on glycosyl bonds"/>
    <property type="evidence" value="ECO:0007669"/>
    <property type="project" value="UniProtKB-KW"/>
</dbReference>
<dbReference type="Proteomes" id="UP000002427">
    <property type="component" value="Chromosome"/>
</dbReference>
<reference evidence="4 5" key="1">
    <citation type="journal article" date="2006" name="PLoS Biol.">
        <title>Metabolic complementarity and genomics of the dual bacterial symbiosis of sharpshooters.</title>
        <authorList>
            <person name="Wu D."/>
            <person name="Daugherty S.C."/>
            <person name="Van Aken S.E."/>
            <person name="Pai G.H."/>
            <person name="Watkins K.L."/>
            <person name="Khouri H."/>
            <person name="Tallon L.J."/>
            <person name="Zaborsky J.M."/>
            <person name="Dunbar H.E."/>
            <person name="Tran P.L."/>
            <person name="Moran N.A."/>
            <person name="Eisen J.A."/>
        </authorList>
    </citation>
    <scope>NUCLEOTIDE SEQUENCE [LARGE SCALE GENOMIC DNA]</scope>
    <source>
        <strain evidence="4">Hc</strain>
    </source>
</reference>
<evidence type="ECO:0000313" key="5">
    <source>
        <dbReference type="Proteomes" id="UP000002427"/>
    </source>
</evidence>
<name>Q1LSZ9_BAUCH</name>
<accession>Q1LSZ9</accession>
<dbReference type="PANTHER" id="PTHR37423">
    <property type="entry name" value="SOLUBLE LYTIC MUREIN TRANSGLYCOSYLASE-RELATED"/>
    <property type="match status" value="1"/>
</dbReference>
<dbReference type="CDD" id="cd16893">
    <property type="entry name" value="LT_MltC_MltE"/>
    <property type="match status" value="1"/>
</dbReference>
<dbReference type="SUPFAM" id="SSF53955">
    <property type="entry name" value="Lysozyme-like"/>
    <property type="match status" value="1"/>
</dbReference>
<gene>
    <name evidence="4" type="primary">mltC</name>
    <name evidence="4" type="ordered locus">BCI_0477</name>
</gene>
<keyword evidence="5" id="KW-1185">Reference proteome</keyword>
<dbReference type="InterPro" id="IPR023346">
    <property type="entry name" value="Lysozyme-like_dom_sf"/>
</dbReference>
<proteinExistence type="inferred from homology"/>
<dbReference type="CAZy" id="GH23">
    <property type="family name" value="Glycoside Hydrolase Family 23"/>
</dbReference>
<dbReference type="Pfam" id="PF01464">
    <property type="entry name" value="SLT"/>
    <property type="match status" value="1"/>
</dbReference>
<dbReference type="InterPro" id="IPR000189">
    <property type="entry name" value="Transglyc_AS"/>
</dbReference>
<dbReference type="STRING" id="374463.BCI_0477"/>
<dbReference type="GO" id="GO:0000270">
    <property type="term" value="P:peptidoglycan metabolic process"/>
    <property type="evidence" value="ECO:0007669"/>
    <property type="project" value="InterPro"/>
</dbReference>
<feature type="domain" description="Transglycosylase SLT" evidence="2">
    <location>
        <begin position="180"/>
        <end position="299"/>
    </location>
</feature>
<keyword evidence="4" id="KW-0378">Hydrolase</keyword>
<dbReference type="Pfam" id="PF11873">
    <property type="entry name" value="Mltc_N"/>
    <property type="match status" value="1"/>
</dbReference>
<keyword evidence="4" id="KW-0326">Glycosidase</keyword>
<evidence type="ECO:0000256" key="1">
    <source>
        <dbReference type="ARBA" id="ARBA00007734"/>
    </source>
</evidence>
<comment type="similarity">
    <text evidence="1">Belongs to the transglycosylase Slt family.</text>
</comment>
<dbReference type="PANTHER" id="PTHR37423:SF2">
    <property type="entry name" value="MEMBRANE-BOUND LYTIC MUREIN TRANSGLYCOSYLASE C"/>
    <property type="match status" value="1"/>
</dbReference>
<dbReference type="GO" id="GO:0016020">
    <property type="term" value="C:membrane"/>
    <property type="evidence" value="ECO:0007669"/>
    <property type="project" value="InterPro"/>
</dbReference>
<dbReference type="GO" id="GO:0008933">
    <property type="term" value="F:peptidoglycan lytic transglycosylase activity"/>
    <property type="evidence" value="ECO:0007669"/>
    <property type="project" value="InterPro"/>
</dbReference>
<dbReference type="Gene3D" id="1.10.530.10">
    <property type="match status" value="1"/>
</dbReference>
<evidence type="ECO:0000259" key="3">
    <source>
        <dbReference type="Pfam" id="PF11873"/>
    </source>
</evidence>
<dbReference type="EC" id="3.2.1.-" evidence="4"/>
<feature type="domain" description="Murein transglycosylase-C N-terminal" evidence="3">
    <location>
        <begin position="31"/>
        <end position="172"/>
    </location>
</feature>
<dbReference type="NCBIfam" id="NF008670">
    <property type="entry name" value="PRK11671.1"/>
    <property type="match status" value="1"/>
</dbReference>